<gene>
    <name evidence="2" type="ORF">OM075_17565</name>
</gene>
<dbReference type="EMBL" id="JAPDPJ010000049">
    <property type="protein sequence ID" value="MCW3788281.1"/>
    <property type="molecule type" value="Genomic_DNA"/>
</dbReference>
<dbReference type="Proteomes" id="UP001209229">
    <property type="component" value="Unassembled WGS sequence"/>
</dbReference>
<dbReference type="AlphaFoldDB" id="A0AAE3SGF4"/>
<accession>A0AAE3SGF4</accession>
<protein>
    <submittedName>
        <fullName evidence="2">DUF2007 domain-containing protein</fullName>
    </submittedName>
</protein>
<evidence type="ECO:0000313" key="3">
    <source>
        <dbReference type="Proteomes" id="UP001209229"/>
    </source>
</evidence>
<evidence type="ECO:0000259" key="1">
    <source>
        <dbReference type="Pfam" id="PF09413"/>
    </source>
</evidence>
<reference evidence="2" key="1">
    <citation type="submission" date="2022-10" db="EMBL/GenBank/DDBJ databases">
        <authorList>
            <person name="Yu W.X."/>
        </authorList>
    </citation>
    <scope>NUCLEOTIDE SEQUENCE</scope>
    <source>
        <strain evidence="2">AAT</strain>
    </source>
</reference>
<proteinExistence type="predicted"/>
<dbReference type="RefSeq" id="WP_301191842.1">
    <property type="nucleotide sequence ID" value="NZ_JAPDPJ010000049.1"/>
</dbReference>
<comment type="caution">
    <text evidence="2">The sequence shown here is derived from an EMBL/GenBank/DDBJ whole genome shotgun (WGS) entry which is preliminary data.</text>
</comment>
<dbReference type="InterPro" id="IPR018551">
    <property type="entry name" value="DUF2007"/>
</dbReference>
<dbReference type="Pfam" id="PF09413">
    <property type="entry name" value="DUF2007"/>
    <property type="match status" value="1"/>
</dbReference>
<feature type="domain" description="DUF2007" evidence="1">
    <location>
        <begin position="10"/>
        <end position="72"/>
    </location>
</feature>
<sequence length="77" mass="8192">MTQMNDTIKVFTGSEVTVAMIKGELENQGISSLIKSDFKSGIAAGFSGGVPSAIDLYIESKDVERATPIINDLIKSI</sequence>
<evidence type="ECO:0000313" key="2">
    <source>
        <dbReference type="EMBL" id="MCW3788281.1"/>
    </source>
</evidence>
<name>A0AAE3SGF4_9BACT</name>
<organism evidence="2 3">
    <name type="scientific">Plebeiibacterium sediminum</name>
    <dbReference type="NCBI Taxonomy" id="2992112"/>
    <lineage>
        <taxon>Bacteria</taxon>
        <taxon>Pseudomonadati</taxon>
        <taxon>Bacteroidota</taxon>
        <taxon>Bacteroidia</taxon>
        <taxon>Marinilabiliales</taxon>
        <taxon>Marinilabiliaceae</taxon>
        <taxon>Plebeiibacterium</taxon>
    </lineage>
</organism>
<keyword evidence="3" id="KW-1185">Reference proteome</keyword>